<dbReference type="SUPFAM" id="SSF51735">
    <property type="entry name" value="NAD(P)-binding Rossmann-fold domains"/>
    <property type="match status" value="1"/>
</dbReference>
<evidence type="ECO:0000313" key="3">
    <source>
        <dbReference type="EMBL" id="SLN22328.1"/>
    </source>
</evidence>
<keyword evidence="4" id="KW-1185">Reference proteome</keyword>
<evidence type="ECO:0000259" key="2">
    <source>
        <dbReference type="Pfam" id="PF22725"/>
    </source>
</evidence>
<dbReference type="InterPro" id="IPR051450">
    <property type="entry name" value="Gfo/Idh/MocA_Oxidoreductases"/>
</dbReference>
<protein>
    <submittedName>
        <fullName evidence="3">Putative oxidoreductase</fullName>
    </submittedName>
</protein>
<dbReference type="SUPFAM" id="SSF55347">
    <property type="entry name" value="Glyceraldehyde-3-phosphate dehydrogenase-like, C-terminal domain"/>
    <property type="match status" value="1"/>
</dbReference>
<dbReference type="Pfam" id="PF01408">
    <property type="entry name" value="GFO_IDH_MocA"/>
    <property type="match status" value="1"/>
</dbReference>
<dbReference type="InterPro" id="IPR055170">
    <property type="entry name" value="GFO_IDH_MocA-like_dom"/>
</dbReference>
<dbReference type="AlphaFoldDB" id="A0A1X6YKM5"/>
<dbReference type="Gene3D" id="3.30.360.10">
    <property type="entry name" value="Dihydrodipicolinate Reductase, domain 2"/>
    <property type="match status" value="1"/>
</dbReference>
<dbReference type="PANTHER" id="PTHR43377">
    <property type="entry name" value="BILIVERDIN REDUCTASE A"/>
    <property type="match status" value="1"/>
</dbReference>
<reference evidence="3 4" key="1">
    <citation type="submission" date="2017-03" db="EMBL/GenBank/DDBJ databases">
        <authorList>
            <person name="Afonso C.L."/>
            <person name="Miller P.J."/>
            <person name="Scott M.A."/>
            <person name="Spackman E."/>
            <person name="Goraichik I."/>
            <person name="Dimitrov K.M."/>
            <person name="Suarez D.L."/>
            <person name="Swayne D.E."/>
        </authorList>
    </citation>
    <scope>NUCLEOTIDE SEQUENCE [LARGE SCALE GENOMIC DNA]</scope>
    <source>
        <strain evidence="3 4">CECT 8625</strain>
    </source>
</reference>
<feature type="domain" description="Gfo/Idh/MocA-like oxidoreductase N-terminal" evidence="1">
    <location>
        <begin position="6"/>
        <end position="119"/>
    </location>
</feature>
<feature type="domain" description="GFO/IDH/MocA-like oxidoreductase" evidence="2">
    <location>
        <begin position="132"/>
        <end position="263"/>
    </location>
</feature>
<dbReference type="Gene3D" id="3.40.50.720">
    <property type="entry name" value="NAD(P)-binding Rossmann-like Domain"/>
    <property type="match status" value="1"/>
</dbReference>
<dbReference type="OrthoDB" id="9776544at2"/>
<sequence>MSGGTITMIGCGFVADLYARALALHPEIRLAAVWDHDPARLAAFAAHWSLPAARSLDDALASTPADGLVLNLTNPAAHFDITAACLSKGRHVYSEKPLAPDLDEARDLAARAATAGLQLGSAPCSVLGEAAQTLGHAIRCGVAGTPRAVYAELDDGFVPQAAYRKWISESGAPWPFEDEFRTGCTLEHAGYYLSWLIAWFGPVRTVVAASSETVPDKEGTGPMAPDLSVATLFFETGPVVRLTCSIVAPHDHRIRVIGDGGILECNAAWDNSAPVRFRRRVTLRRRLIELPVGRRIRLGRETHPKVGRWGAASMNFLLGPAEMLEAIAAGRPSRLGGDYALHLTEVTLAIQNSGETAGAQRMTTTCTAMEPMPWAK</sequence>
<dbReference type="PANTHER" id="PTHR43377:SF1">
    <property type="entry name" value="BILIVERDIN REDUCTASE A"/>
    <property type="match status" value="1"/>
</dbReference>
<organism evidence="3 4">
    <name type="scientific">Roseivivax jejudonensis</name>
    <dbReference type="NCBI Taxonomy" id="1529041"/>
    <lineage>
        <taxon>Bacteria</taxon>
        <taxon>Pseudomonadati</taxon>
        <taxon>Pseudomonadota</taxon>
        <taxon>Alphaproteobacteria</taxon>
        <taxon>Rhodobacterales</taxon>
        <taxon>Roseobacteraceae</taxon>
        <taxon>Roseivivax</taxon>
    </lineage>
</organism>
<dbReference type="Pfam" id="PF22725">
    <property type="entry name" value="GFO_IDH_MocA_C3"/>
    <property type="match status" value="1"/>
</dbReference>
<evidence type="ECO:0000313" key="4">
    <source>
        <dbReference type="Proteomes" id="UP000193570"/>
    </source>
</evidence>
<evidence type="ECO:0000259" key="1">
    <source>
        <dbReference type="Pfam" id="PF01408"/>
    </source>
</evidence>
<dbReference type="RefSeq" id="WP_085790576.1">
    <property type="nucleotide sequence ID" value="NZ_FWFK01000001.1"/>
</dbReference>
<dbReference type="GO" id="GO:0000166">
    <property type="term" value="F:nucleotide binding"/>
    <property type="evidence" value="ECO:0007669"/>
    <property type="project" value="InterPro"/>
</dbReference>
<dbReference type="Proteomes" id="UP000193570">
    <property type="component" value="Unassembled WGS sequence"/>
</dbReference>
<proteinExistence type="predicted"/>
<dbReference type="InterPro" id="IPR000683">
    <property type="entry name" value="Gfo/Idh/MocA-like_OxRdtase_N"/>
</dbReference>
<dbReference type="EMBL" id="FWFK01000001">
    <property type="protein sequence ID" value="SLN22328.1"/>
    <property type="molecule type" value="Genomic_DNA"/>
</dbReference>
<gene>
    <name evidence="3" type="ORF">ROJ8625_00867</name>
</gene>
<dbReference type="InterPro" id="IPR036291">
    <property type="entry name" value="NAD(P)-bd_dom_sf"/>
</dbReference>
<accession>A0A1X6YKM5</accession>
<name>A0A1X6YKM5_9RHOB</name>